<name>A0A2K9VD48_9CAUD</name>
<sequence>MVNQLIGGLYMITMYRARAINYSNPDKYIVKVHHNPSQLTTIVPLGVAPDKDYLFTHEELSRLAVITSEDFTTEPINQ</sequence>
<reference evidence="1" key="1">
    <citation type="submission" date="2018-01" db="EMBL/GenBank/DDBJ databases">
        <title>Lactobacillus phages that infect wine-derived L. plantarum strains.</title>
        <authorList>
            <person name="Kyrkou I."/>
            <person name="Hestbjerg Hansen L."/>
        </authorList>
    </citation>
    <scope>NUCLEOTIDE SEQUENCE [LARGE SCALE GENOMIC DNA]</scope>
</reference>
<dbReference type="EMBL" id="MG765279">
    <property type="protein sequence ID" value="AUV60147.1"/>
    <property type="molecule type" value="Genomic_DNA"/>
</dbReference>
<dbReference type="GeneID" id="54988928"/>
<accession>A0A2K9VD48</accession>
<protein>
    <submittedName>
        <fullName evidence="1">Uncharacterized protein</fullName>
    </submittedName>
</protein>
<evidence type="ECO:0000313" key="1">
    <source>
        <dbReference type="EMBL" id="AUV60147.1"/>
    </source>
</evidence>
<dbReference type="RefSeq" id="YP_009798466.1">
    <property type="nucleotide sequence ID" value="NC_047926.1"/>
</dbReference>
<organism evidence="1 2">
    <name type="scientific">Lactobacillus phage Semele</name>
    <dbReference type="NCBI Taxonomy" id="2079433"/>
    <lineage>
        <taxon>Viruses</taxon>
        <taxon>Duplodnaviria</taxon>
        <taxon>Heunggongvirae</taxon>
        <taxon>Uroviricota</taxon>
        <taxon>Caudoviricetes</taxon>
        <taxon>Herelleviridae</taxon>
        <taxon>Harbinvirus</taxon>
        <taxon>Harbinvirus semele</taxon>
    </lineage>
</organism>
<dbReference type="Proteomes" id="UP000240377">
    <property type="component" value="Segment"/>
</dbReference>
<evidence type="ECO:0000313" key="2">
    <source>
        <dbReference type="Proteomes" id="UP000240377"/>
    </source>
</evidence>
<dbReference type="KEGG" id="vg:54988928"/>
<keyword evidence="2" id="KW-1185">Reference proteome</keyword>
<proteinExistence type="predicted"/>